<accession>A0A6I6MHJ4</accession>
<dbReference type="EMBL" id="CP047045">
    <property type="protein sequence ID" value="QGZ94350.1"/>
    <property type="molecule type" value="Genomic_DNA"/>
</dbReference>
<dbReference type="KEGG" id="tsv:DSM104635_01168"/>
<evidence type="ECO:0000313" key="2">
    <source>
        <dbReference type="Proteomes" id="UP000431269"/>
    </source>
</evidence>
<dbReference type="AlphaFoldDB" id="A0A6I6MHJ4"/>
<name>A0A6I6MHJ4_9CAUL</name>
<reference evidence="2" key="1">
    <citation type="submission" date="2019-12" db="EMBL/GenBank/DDBJ databases">
        <title>Complete genome of Terracaulis silvestris 0127_4.</title>
        <authorList>
            <person name="Vieira S."/>
            <person name="Riedel T."/>
            <person name="Sproer C."/>
            <person name="Pascual J."/>
            <person name="Boedeker C."/>
            <person name="Overmann J."/>
        </authorList>
    </citation>
    <scope>NUCLEOTIDE SEQUENCE [LARGE SCALE GENOMIC DNA]</scope>
    <source>
        <strain evidence="2">0127_4</strain>
    </source>
</reference>
<sequence>MLRLVLLLIVIVGVAGYFTRPTEAVMREGADAVLSDPSNISEGLEGIGATIAGDRAYSNYYVAAKYDVTLDGTPVVSCWGAFQQVKCSRQADTRTGG</sequence>
<gene>
    <name evidence="1" type="ORF">DSM104635_01168</name>
</gene>
<evidence type="ECO:0000313" key="1">
    <source>
        <dbReference type="EMBL" id="QGZ94350.1"/>
    </source>
</evidence>
<proteinExistence type="predicted"/>
<keyword evidence="2" id="KW-1185">Reference proteome</keyword>
<protein>
    <submittedName>
        <fullName evidence="1">Uncharacterized protein</fullName>
    </submittedName>
</protein>
<dbReference type="RefSeq" id="WP_158765298.1">
    <property type="nucleotide sequence ID" value="NZ_CP047045.1"/>
</dbReference>
<dbReference type="Proteomes" id="UP000431269">
    <property type="component" value="Chromosome"/>
</dbReference>
<organism evidence="1 2">
    <name type="scientific">Terricaulis silvestris</name>
    <dbReference type="NCBI Taxonomy" id="2686094"/>
    <lineage>
        <taxon>Bacteria</taxon>
        <taxon>Pseudomonadati</taxon>
        <taxon>Pseudomonadota</taxon>
        <taxon>Alphaproteobacteria</taxon>
        <taxon>Caulobacterales</taxon>
        <taxon>Caulobacteraceae</taxon>
        <taxon>Terricaulis</taxon>
    </lineage>
</organism>